<sequence length="363" mass="38691">MIAKVMRGRDTLGLLKYLYGPGQANEHIDPHLVAAWRSLGVPEPGREPGSGVVRLAKRLDLFVRESAARPVWHCAVRVAKEDRALTDEEWGEVARRIAAAAGIAPSGDDRACRWVAVRHDGSESQHIHLVATLARQDDSNPDIHNDALRLREECRRLERELGLRATSGSDNTSTPLPTRGETEKAARMRLAEPPRAALARLARRAAVAARNEEEFFTGLEAGGAELRLRWTDDGAVSGYAVAWPGYSTAEAEPVWFSGRSLAPDLSLPRVRARFAGAPPVPSSTEPSAAWSALRAALWRLSVDWPTSGPGARAAAVSAIGDALTGAAAGAPPEMRGGLGAADDAWGHAGRPPMRPHDNGAAGG</sequence>
<proteinExistence type="predicted"/>
<dbReference type="AlphaFoldDB" id="A0A368T317"/>
<evidence type="ECO:0000313" key="4">
    <source>
        <dbReference type="Proteomes" id="UP000253318"/>
    </source>
</evidence>
<protein>
    <submittedName>
        <fullName evidence="3">Mobilization protein</fullName>
    </submittedName>
</protein>
<accession>A0A368T317</accession>
<gene>
    <name evidence="3" type="ORF">DEF24_17435</name>
</gene>
<dbReference type="EMBL" id="QEIN01000139">
    <property type="protein sequence ID" value="RCV55818.1"/>
    <property type="molecule type" value="Genomic_DNA"/>
</dbReference>
<feature type="compositionally biased region" description="Polar residues" evidence="1">
    <location>
        <begin position="166"/>
        <end position="176"/>
    </location>
</feature>
<reference evidence="3 4" key="1">
    <citation type="submission" date="2018-04" db="EMBL/GenBank/DDBJ databases">
        <title>Novel actinobacteria from marine sediment.</title>
        <authorList>
            <person name="Ng Z.Y."/>
            <person name="Tan G.Y.A."/>
        </authorList>
    </citation>
    <scope>NUCLEOTIDE SEQUENCE [LARGE SCALE GENOMIC DNA]</scope>
    <source>
        <strain evidence="3 4">TPS81</strain>
    </source>
</reference>
<feature type="non-terminal residue" evidence="3">
    <location>
        <position position="363"/>
    </location>
</feature>
<organism evidence="3 4">
    <name type="scientific">Marinitenerispora sediminis</name>
    <dbReference type="NCBI Taxonomy" id="1931232"/>
    <lineage>
        <taxon>Bacteria</taxon>
        <taxon>Bacillati</taxon>
        <taxon>Actinomycetota</taxon>
        <taxon>Actinomycetes</taxon>
        <taxon>Streptosporangiales</taxon>
        <taxon>Nocardiopsidaceae</taxon>
        <taxon>Marinitenerispora</taxon>
    </lineage>
</organism>
<dbReference type="InterPro" id="IPR005094">
    <property type="entry name" value="Endonuclease_MobA/VirD2"/>
</dbReference>
<name>A0A368T317_9ACTN</name>
<feature type="domain" description="MobA/VirD2-like nuclease" evidence="2">
    <location>
        <begin position="67"/>
        <end position="163"/>
    </location>
</feature>
<evidence type="ECO:0000259" key="2">
    <source>
        <dbReference type="Pfam" id="PF03432"/>
    </source>
</evidence>
<evidence type="ECO:0000313" key="3">
    <source>
        <dbReference type="EMBL" id="RCV55818.1"/>
    </source>
</evidence>
<dbReference type="RefSeq" id="WP_220270035.1">
    <property type="nucleotide sequence ID" value="NZ_QEIN01000139.1"/>
</dbReference>
<evidence type="ECO:0000256" key="1">
    <source>
        <dbReference type="SAM" id="MobiDB-lite"/>
    </source>
</evidence>
<dbReference type="Pfam" id="PF03432">
    <property type="entry name" value="Relaxase"/>
    <property type="match status" value="1"/>
</dbReference>
<keyword evidence="4" id="KW-1185">Reference proteome</keyword>
<feature type="region of interest" description="Disordered" evidence="1">
    <location>
        <begin position="165"/>
        <end position="187"/>
    </location>
</feature>
<feature type="region of interest" description="Disordered" evidence="1">
    <location>
        <begin position="330"/>
        <end position="363"/>
    </location>
</feature>
<dbReference type="Proteomes" id="UP000253318">
    <property type="component" value="Unassembled WGS sequence"/>
</dbReference>
<comment type="caution">
    <text evidence="3">The sequence shown here is derived from an EMBL/GenBank/DDBJ whole genome shotgun (WGS) entry which is preliminary data.</text>
</comment>